<dbReference type="OrthoDB" id="8048846at2759"/>
<dbReference type="EnsemblMetazoa" id="Aqu2.1.13863_001">
    <property type="protein sequence ID" value="Aqu2.1.13863_001"/>
    <property type="gene ID" value="Aqu2.1.13863"/>
</dbReference>
<evidence type="ECO:0000313" key="1">
    <source>
        <dbReference type="EnsemblMetazoa" id="Aqu2.1.13863_001"/>
    </source>
</evidence>
<protein>
    <submittedName>
        <fullName evidence="1">Uncharacterized protein</fullName>
    </submittedName>
</protein>
<dbReference type="PANTHER" id="PTHR47642:SF8">
    <property type="entry name" value="ATP-DEPENDENT DNA HELICASE"/>
    <property type="match status" value="1"/>
</dbReference>
<accession>A0A1X7THC6</accession>
<reference evidence="1" key="1">
    <citation type="submission" date="2017-05" db="UniProtKB">
        <authorList>
            <consortium name="EnsemblMetazoa"/>
        </authorList>
    </citation>
    <scope>IDENTIFICATION</scope>
</reference>
<proteinExistence type="predicted"/>
<dbReference type="AlphaFoldDB" id="A0A1X7THC6"/>
<dbReference type="InParanoid" id="A0A1X7THC6"/>
<sequence>MLNKLASEEQFLIKAADATGGKPIDLSNVPDKRTETGNLQTTLKIAVVALVLLTVNVDVSDGLVNGTSGEVVHVVVNEGNCPIRILVKFDNQTVVPLRKHETTFLFRGRCGMDITCLQYPLTLA</sequence>
<organism evidence="1">
    <name type="scientific">Amphimedon queenslandica</name>
    <name type="common">Sponge</name>
    <dbReference type="NCBI Taxonomy" id="400682"/>
    <lineage>
        <taxon>Eukaryota</taxon>
        <taxon>Metazoa</taxon>
        <taxon>Porifera</taxon>
        <taxon>Demospongiae</taxon>
        <taxon>Heteroscleromorpha</taxon>
        <taxon>Haplosclerida</taxon>
        <taxon>Niphatidae</taxon>
        <taxon>Amphimedon</taxon>
    </lineage>
</organism>
<dbReference type="InterPro" id="IPR051055">
    <property type="entry name" value="PIF1_helicase"/>
</dbReference>
<name>A0A1X7THC6_AMPQE</name>
<dbReference type="PANTHER" id="PTHR47642">
    <property type="entry name" value="ATP-DEPENDENT DNA HELICASE"/>
    <property type="match status" value="1"/>
</dbReference>